<sequence length="141" mass="16213">MKENVAIRLTTIHKLDGQKEKSQYEYAGIGVKKAGGWFFSYKEQLDEGVSVQTVIKISEDDVTLLRQGGVQMKQVFKAGEQNQSIYQSPYMSFAMETGTKSLHIEQENARPASVRIQYRLWMNGQETGEYDLQLSFAWYEK</sequence>
<keyword evidence="2" id="KW-1185">Reference proteome</keyword>
<name>A0A3M8D274_9BACL</name>
<comment type="caution">
    <text evidence="1">The sequence shown here is derived from an EMBL/GenBank/DDBJ whole genome shotgun (WGS) entry which is preliminary data.</text>
</comment>
<organism evidence="1 2">
    <name type="scientific">Brevibacillus fluminis</name>
    <dbReference type="NCBI Taxonomy" id="511487"/>
    <lineage>
        <taxon>Bacteria</taxon>
        <taxon>Bacillati</taxon>
        <taxon>Bacillota</taxon>
        <taxon>Bacilli</taxon>
        <taxon>Bacillales</taxon>
        <taxon>Paenibacillaceae</taxon>
        <taxon>Brevibacillus</taxon>
    </lineage>
</organism>
<dbReference type="OrthoDB" id="2352933at2"/>
<dbReference type="AlphaFoldDB" id="A0A3M8D274"/>
<evidence type="ECO:0000313" key="2">
    <source>
        <dbReference type="Proteomes" id="UP000271031"/>
    </source>
</evidence>
<dbReference type="EMBL" id="RHHQ01000021">
    <property type="protein sequence ID" value="RNB82003.1"/>
    <property type="molecule type" value="Genomic_DNA"/>
</dbReference>
<dbReference type="SUPFAM" id="SSF50814">
    <property type="entry name" value="Lipocalins"/>
    <property type="match status" value="1"/>
</dbReference>
<gene>
    <name evidence="1" type="ORF">EDM56_24375</name>
</gene>
<dbReference type="Proteomes" id="UP000271031">
    <property type="component" value="Unassembled WGS sequence"/>
</dbReference>
<dbReference type="InterPro" id="IPR015231">
    <property type="entry name" value="DUF1934"/>
</dbReference>
<accession>A0A3M8D274</accession>
<reference evidence="1 2" key="1">
    <citation type="submission" date="2018-10" db="EMBL/GenBank/DDBJ databases">
        <title>Phylogenomics of Brevibacillus.</title>
        <authorList>
            <person name="Dunlap C."/>
        </authorList>
    </citation>
    <scope>NUCLEOTIDE SEQUENCE [LARGE SCALE GENOMIC DNA]</scope>
    <source>
        <strain evidence="1 2">JCM 15716</strain>
    </source>
</reference>
<dbReference type="Pfam" id="PF09148">
    <property type="entry name" value="DUF1934"/>
    <property type="match status" value="1"/>
</dbReference>
<dbReference type="InterPro" id="IPR012674">
    <property type="entry name" value="Calycin"/>
</dbReference>
<dbReference type="Gene3D" id="2.40.128.20">
    <property type="match status" value="1"/>
</dbReference>
<protein>
    <submittedName>
        <fullName evidence="1">DUF1934 domain-containing protein</fullName>
    </submittedName>
</protein>
<evidence type="ECO:0000313" key="1">
    <source>
        <dbReference type="EMBL" id="RNB82003.1"/>
    </source>
</evidence>
<proteinExistence type="predicted"/>
<dbReference type="RefSeq" id="WP_122920537.1">
    <property type="nucleotide sequence ID" value="NZ_RHHQ01000021.1"/>
</dbReference>